<dbReference type="EMBL" id="JAGTPG010000002">
    <property type="protein sequence ID" value="MBR8640791.1"/>
    <property type="molecule type" value="Genomic_DNA"/>
</dbReference>
<dbReference type="Gene3D" id="1.10.101.10">
    <property type="entry name" value="PGBD-like superfamily/PGBD"/>
    <property type="match status" value="1"/>
</dbReference>
<organism evidence="2 3">
    <name type="scientific">Streptomyces tuirus</name>
    <dbReference type="NCBI Taxonomy" id="68278"/>
    <lineage>
        <taxon>Bacteria</taxon>
        <taxon>Bacillati</taxon>
        <taxon>Actinomycetota</taxon>
        <taxon>Actinomycetes</taxon>
        <taxon>Kitasatosporales</taxon>
        <taxon>Streptomycetaceae</taxon>
        <taxon>Streptomyces</taxon>
    </lineage>
</organism>
<dbReference type="SUPFAM" id="SSF54106">
    <property type="entry name" value="LysM domain"/>
    <property type="match status" value="1"/>
</dbReference>
<dbReference type="Gene3D" id="3.10.350.10">
    <property type="entry name" value="LysM domain"/>
    <property type="match status" value="1"/>
</dbReference>
<evidence type="ECO:0000313" key="2">
    <source>
        <dbReference type="EMBL" id="MBR8640791.1"/>
    </source>
</evidence>
<protein>
    <submittedName>
        <fullName evidence="2">LysM peptidoglycan-binding domain-containing protein</fullName>
    </submittedName>
</protein>
<dbReference type="NCBIfam" id="NF038080">
    <property type="entry name" value="PG_bind_siph"/>
    <property type="match status" value="1"/>
</dbReference>
<evidence type="ECO:0000313" key="3">
    <source>
        <dbReference type="Proteomes" id="UP000682308"/>
    </source>
</evidence>
<keyword evidence="3" id="KW-1185">Reference proteome</keyword>
<feature type="domain" description="LysM" evidence="1">
    <location>
        <begin position="9"/>
        <end position="53"/>
    </location>
</feature>
<gene>
    <name evidence="2" type="ORF">KEF29_19400</name>
</gene>
<dbReference type="InterPro" id="IPR036366">
    <property type="entry name" value="PGBDSf"/>
</dbReference>
<dbReference type="SMART" id="SM00257">
    <property type="entry name" value="LysM"/>
    <property type="match status" value="1"/>
</dbReference>
<comment type="caution">
    <text evidence="2">The sequence shown here is derived from an EMBL/GenBank/DDBJ whole genome shotgun (WGS) entry which is preliminary data.</text>
</comment>
<dbReference type="PROSITE" id="PS51782">
    <property type="entry name" value="LYSM"/>
    <property type="match status" value="1"/>
</dbReference>
<dbReference type="InterPro" id="IPR036779">
    <property type="entry name" value="LysM_dom_sf"/>
</dbReference>
<proteinExistence type="predicted"/>
<dbReference type="InterPro" id="IPR018392">
    <property type="entry name" value="LysM"/>
</dbReference>
<name>A0A941FI86_9ACTN</name>
<reference evidence="2 3" key="1">
    <citation type="submission" date="2021-04" db="EMBL/GenBank/DDBJ databases">
        <title>Characterization of the biosynthetic gene cluster of new lipopeptides with antitumor activity in the genome of the marine Streptomyces PHM034.</title>
        <authorList>
            <person name="Ceniceros A."/>
            <person name="Canedo L."/>
            <person name="Mendez C."/>
            <person name="Olano C."/>
            <person name="Schleissner C."/>
            <person name="Cuevas C."/>
            <person name="De La Calle F."/>
            <person name="Salas J.A."/>
        </authorList>
    </citation>
    <scope>NUCLEOTIDE SEQUENCE [LARGE SCALE GENOMIC DNA]</scope>
    <source>
        <strain evidence="2 3">PHM034</strain>
    </source>
</reference>
<dbReference type="Pfam" id="PF01476">
    <property type="entry name" value="LysM"/>
    <property type="match status" value="1"/>
</dbReference>
<sequence>MTTTQTRDAIYYVVEGDTLSEIAEFFGTTVAKLQQLNDIPDPDVIRVGQRLVISHSGNGFVPFPGKRWFHHNPNNKVVLAMARRLQQEDCGTYHPPEPDMKWSSADKASYKKWQEKNGFSGPDADGFPGKLTWDRLKVPTPSA</sequence>
<dbReference type="AlphaFoldDB" id="A0A941FI86"/>
<dbReference type="InterPro" id="IPR047763">
    <property type="entry name" value="PG_bind_dom_phiBT1-type"/>
</dbReference>
<accession>A0A941FI86</accession>
<evidence type="ECO:0000259" key="1">
    <source>
        <dbReference type="PROSITE" id="PS51782"/>
    </source>
</evidence>
<dbReference type="CDD" id="cd00118">
    <property type="entry name" value="LysM"/>
    <property type="match status" value="1"/>
</dbReference>
<dbReference type="Proteomes" id="UP000682308">
    <property type="component" value="Unassembled WGS sequence"/>
</dbReference>